<organism evidence="1 2">
    <name type="scientific">Ralstonia insidiosa</name>
    <dbReference type="NCBI Taxonomy" id="190721"/>
    <lineage>
        <taxon>Bacteria</taxon>
        <taxon>Pseudomonadati</taxon>
        <taxon>Pseudomonadota</taxon>
        <taxon>Betaproteobacteria</taxon>
        <taxon>Burkholderiales</taxon>
        <taxon>Burkholderiaceae</taxon>
        <taxon>Ralstonia</taxon>
    </lineage>
</organism>
<evidence type="ECO:0000313" key="1">
    <source>
        <dbReference type="EMBL" id="ANH73299.1"/>
    </source>
</evidence>
<accession>A0AAC9FR38</accession>
<evidence type="ECO:0000313" key="2">
    <source>
        <dbReference type="Proteomes" id="UP000077927"/>
    </source>
</evidence>
<dbReference type="RefSeq" id="WP_021194468.1">
    <property type="nucleotide sequence ID" value="NZ_CP012605.1"/>
</dbReference>
<dbReference type="EMBL" id="CP012605">
    <property type="protein sequence ID" value="ANH73299.1"/>
    <property type="molecule type" value="Genomic_DNA"/>
</dbReference>
<dbReference type="Proteomes" id="UP000077927">
    <property type="component" value="Chromosome 1"/>
</dbReference>
<protein>
    <submittedName>
        <fullName evidence="1">Uncharacterized protein</fullName>
    </submittedName>
</protein>
<name>A0AAC9FR38_9RALS</name>
<reference evidence="1 2" key="1">
    <citation type="submission" date="2015-09" db="EMBL/GenBank/DDBJ databases">
        <authorList>
            <person name="Xu Y."/>
            <person name="Nagy A."/>
            <person name="Liu N.T."/>
            <person name="Nou X."/>
        </authorList>
    </citation>
    <scope>NUCLEOTIDE SEQUENCE [LARGE SCALE GENOMIC DNA]</scope>
    <source>
        <strain evidence="1 2">FC1138</strain>
    </source>
</reference>
<dbReference type="AlphaFoldDB" id="A0AAC9FR38"/>
<proteinExistence type="predicted"/>
<sequence length="55" mass="6127">MIQQAYYTPKFAGQAQAQAARRPSLLRAVVNYFRKGWDDNLAYAEVVGKSGSYLG</sequence>
<dbReference type="KEGG" id="rin:ACS15_1747"/>
<gene>
    <name evidence="1" type="ORF">ACS15_1747</name>
</gene>